<dbReference type="AlphaFoldDB" id="A0A177AUY5"/>
<dbReference type="Proteomes" id="UP000078046">
    <property type="component" value="Unassembled WGS sequence"/>
</dbReference>
<keyword evidence="1" id="KW-1015">Disulfide bond</keyword>
<keyword evidence="3" id="KW-1133">Transmembrane helix</keyword>
<feature type="transmembrane region" description="Helical" evidence="3">
    <location>
        <begin position="622"/>
        <end position="642"/>
    </location>
</feature>
<evidence type="ECO:0000313" key="5">
    <source>
        <dbReference type="Proteomes" id="UP000078046"/>
    </source>
</evidence>
<dbReference type="SUPFAM" id="SSF103473">
    <property type="entry name" value="MFS general substrate transporter"/>
    <property type="match status" value="1"/>
</dbReference>
<feature type="transmembrane region" description="Helical" evidence="3">
    <location>
        <begin position="587"/>
        <end position="610"/>
    </location>
</feature>
<feature type="transmembrane region" description="Helical" evidence="3">
    <location>
        <begin position="303"/>
        <end position="321"/>
    </location>
</feature>
<dbReference type="InterPro" id="IPR036259">
    <property type="entry name" value="MFS_trans_sf"/>
</dbReference>
<dbReference type="GO" id="GO:0043252">
    <property type="term" value="P:sodium-independent organic anion transport"/>
    <property type="evidence" value="ECO:0007669"/>
    <property type="project" value="TreeGrafter"/>
</dbReference>
<accession>A0A177AUY5</accession>
<reference evidence="4 5" key="1">
    <citation type="submission" date="2016-04" db="EMBL/GenBank/DDBJ databases">
        <title>The genome of Intoshia linei affirms orthonectids as highly simplified spiralians.</title>
        <authorList>
            <person name="Mikhailov K.V."/>
            <person name="Slusarev G.S."/>
            <person name="Nikitin M.A."/>
            <person name="Logacheva M.D."/>
            <person name="Penin A."/>
            <person name="Aleoshin V."/>
            <person name="Panchin Y.V."/>
        </authorList>
    </citation>
    <scope>NUCLEOTIDE SEQUENCE [LARGE SCALE GENOMIC DNA]</scope>
    <source>
        <strain evidence="4">Intl2013</strain>
        <tissue evidence="4">Whole animal</tissue>
    </source>
</reference>
<organism evidence="4 5">
    <name type="scientific">Intoshia linei</name>
    <dbReference type="NCBI Taxonomy" id="1819745"/>
    <lineage>
        <taxon>Eukaryota</taxon>
        <taxon>Metazoa</taxon>
        <taxon>Spiralia</taxon>
        <taxon>Lophotrochozoa</taxon>
        <taxon>Mesozoa</taxon>
        <taxon>Orthonectida</taxon>
        <taxon>Rhopaluridae</taxon>
        <taxon>Intoshia</taxon>
    </lineage>
</organism>
<keyword evidence="5" id="KW-1185">Reference proteome</keyword>
<evidence type="ECO:0008006" key="6">
    <source>
        <dbReference type="Google" id="ProtNLM"/>
    </source>
</evidence>
<gene>
    <name evidence="4" type="ORF">A3Q56_07063</name>
</gene>
<protein>
    <recommendedName>
        <fullName evidence="6">Solute carrier organic anion transporter family member</fullName>
    </recommendedName>
</protein>
<feature type="compositionally biased region" description="Low complexity" evidence="2">
    <location>
        <begin position="375"/>
        <end position="387"/>
    </location>
</feature>
<feature type="transmembrane region" description="Helical" evidence="3">
    <location>
        <begin position="251"/>
        <end position="273"/>
    </location>
</feature>
<dbReference type="PANTHER" id="PTHR11388">
    <property type="entry name" value="ORGANIC ANION TRANSPORTER"/>
    <property type="match status" value="1"/>
</dbReference>
<feature type="transmembrane region" description="Helical" evidence="3">
    <location>
        <begin position="212"/>
        <end position="239"/>
    </location>
</feature>
<keyword evidence="3" id="KW-0472">Membrane</keyword>
<dbReference type="GO" id="GO:0015347">
    <property type="term" value="F:sodium-independent organic anion transmembrane transporter activity"/>
    <property type="evidence" value="ECO:0007669"/>
    <property type="project" value="TreeGrafter"/>
</dbReference>
<keyword evidence="3" id="KW-0812">Transmembrane</keyword>
<dbReference type="InterPro" id="IPR004156">
    <property type="entry name" value="OATP"/>
</dbReference>
<feature type="region of interest" description="Disordered" evidence="2">
    <location>
        <begin position="355"/>
        <end position="387"/>
    </location>
</feature>
<feature type="transmembrane region" description="Helical" evidence="3">
    <location>
        <begin position="93"/>
        <end position="111"/>
    </location>
</feature>
<evidence type="ECO:0000256" key="2">
    <source>
        <dbReference type="SAM" id="MobiDB-lite"/>
    </source>
</evidence>
<dbReference type="Pfam" id="PF03137">
    <property type="entry name" value="OATP"/>
    <property type="match status" value="1"/>
</dbReference>
<name>A0A177AUY5_9BILA</name>
<proteinExistence type="predicted"/>
<dbReference type="EMBL" id="LWCA01001390">
    <property type="protein sequence ID" value="OAF65221.1"/>
    <property type="molecule type" value="Genomic_DNA"/>
</dbReference>
<dbReference type="GO" id="GO:0016323">
    <property type="term" value="C:basolateral plasma membrane"/>
    <property type="evidence" value="ECO:0007669"/>
    <property type="project" value="TreeGrafter"/>
</dbReference>
<evidence type="ECO:0000313" key="4">
    <source>
        <dbReference type="EMBL" id="OAF65221.1"/>
    </source>
</evidence>
<evidence type="ECO:0000256" key="3">
    <source>
        <dbReference type="SAM" id="Phobius"/>
    </source>
</evidence>
<sequence>MPSDLSILFSSVVTSSIKKSTLLISMINQKPIFSNNGYSKYMEHFNNKLVNFNTFTVLSTISIISLTITSYFGHYFEEKILLNAGYFVSELDPLMNFDKIFFLLAILYNGYMSNSGNKPRKICVGLSFKIIYTMSLLILHTIEHFYLKKMTLYEQDTVYEHSLENTLLFVTCPNEYSVENLNHHIYYDKLSRDIILKYNCITPMFINLRTNYYVLVGVLLSIGKLFYGIGSSLFVINSVMYIKIKQPKNNILHFAVMIAAYFLFQLIGSYITFASFTMDAYKGGSLNLIKMELFKNIKNVDPIYTLIAILSLDLSIILFIYQFTRNLKNKVNELTKIKISHNSINHVNIPKKKKNVKLKNNTRENNKKRNKNVKKTPNTPKTNQTKNATIRYSDTKTFNRGIWKILLKPKLFVLICSNTFLVMFYYNFKELVAKYFEKMTQTSIELSIKKTEAPFNTGVVMGSLITGSIFYRIKKPTIHVISIIISCLNFALIVILLSNYLISCNKKFEFDKCQNQKCDCIDIPYPLAVYEDNATKHYINPCYGNCILNKDYDKTNHPLFTECGCKNYFNRTQNKNIKTHDCHVVTIFYIIIIFNACFCFGSLLILHIYITFKIIKIHAQSTYLGIIMMFITLFSIIPSTALKNYILNNSCHKWSNYDCPKISNQICLEINIITLRNYVTLNPIISQTGSLISSIILSKLTKI</sequence>
<feature type="transmembrane region" description="Helical" evidence="3">
    <location>
        <begin position="49"/>
        <end position="73"/>
    </location>
</feature>
<feature type="transmembrane region" description="Helical" evidence="3">
    <location>
        <begin position="480"/>
        <end position="502"/>
    </location>
</feature>
<evidence type="ECO:0000256" key="1">
    <source>
        <dbReference type="ARBA" id="ARBA00023157"/>
    </source>
</evidence>
<feature type="transmembrane region" description="Helical" evidence="3">
    <location>
        <begin position="411"/>
        <end position="428"/>
    </location>
</feature>
<comment type="caution">
    <text evidence="4">The sequence shown here is derived from an EMBL/GenBank/DDBJ whole genome shotgun (WGS) entry which is preliminary data.</text>
</comment>
<feature type="transmembrane region" description="Helical" evidence="3">
    <location>
        <begin position="123"/>
        <end position="142"/>
    </location>
</feature>
<dbReference type="PANTHER" id="PTHR11388:SF100">
    <property type="entry name" value="SOLUTE CARRIER ORGANIC ANION TRANSPORTER FAMILY MEMBER 4A1"/>
    <property type="match status" value="1"/>
</dbReference>